<reference evidence="1" key="1">
    <citation type="submission" date="2018-05" db="EMBL/GenBank/DDBJ databases">
        <authorList>
            <person name="Lanie J.A."/>
            <person name="Ng W.-L."/>
            <person name="Kazmierczak K.M."/>
            <person name="Andrzejewski T.M."/>
            <person name="Davidsen T.M."/>
            <person name="Wayne K.J."/>
            <person name="Tettelin H."/>
            <person name="Glass J.I."/>
            <person name="Rusch D."/>
            <person name="Podicherti R."/>
            <person name="Tsui H.-C.T."/>
            <person name="Winkler M.E."/>
        </authorList>
    </citation>
    <scope>NUCLEOTIDE SEQUENCE</scope>
</reference>
<name>A0A381NC83_9ZZZZ</name>
<gene>
    <name evidence="1" type="ORF">METZ01_LOCUS5065</name>
</gene>
<organism evidence="1">
    <name type="scientific">marine metagenome</name>
    <dbReference type="NCBI Taxonomy" id="408172"/>
    <lineage>
        <taxon>unclassified sequences</taxon>
        <taxon>metagenomes</taxon>
        <taxon>ecological metagenomes</taxon>
    </lineage>
</organism>
<accession>A0A381NC83</accession>
<protein>
    <submittedName>
        <fullName evidence="1">Uncharacterized protein</fullName>
    </submittedName>
</protein>
<proteinExistence type="predicted"/>
<evidence type="ECO:0000313" key="1">
    <source>
        <dbReference type="EMBL" id="SUZ52211.1"/>
    </source>
</evidence>
<sequence length="208" mass="23178">MATLGPTGKTDPRRFDGKKKLFLVPLIPMSNAISESNSELLDRYWKEVTQQIGNLESALGTVRHVFHEMVHDESENGLNMLESISPGSVKLVRHLTGSGAKLCQLEDPELLMEMTDWQRCLSVGLISKKVFEMASENYKILSDKRNTSIAERINNVINETDVGLLCISEGHTVQFPTDIQVFYVAPPSSNDLRAAVSELMNPTEISED</sequence>
<dbReference type="AlphaFoldDB" id="A0A381NC83"/>
<dbReference type="EMBL" id="UINC01000262">
    <property type="protein sequence ID" value="SUZ52211.1"/>
    <property type="molecule type" value="Genomic_DNA"/>
</dbReference>